<accession>A0A6A6EMT4</accession>
<dbReference type="Proteomes" id="UP000800200">
    <property type="component" value="Unassembled WGS sequence"/>
</dbReference>
<name>A0A6A6EMT4_9PEZI</name>
<keyword evidence="1" id="KW-0812">Transmembrane</keyword>
<feature type="transmembrane region" description="Helical" evidence="1">
    <location>
        <begin position="111"/>
        <end position="135"/>
    </location>
</feature>
<gene>
    <name evidence="2" type="ORF">K469DRAFT_555931</name>
</gene>
<sequence length="732" mass="82182">MASMADVQYSNIYKGPWIDWSKGAFRGANITVTSTNGAVVVAFLALFVQYAGQHLWGIICFTWHQWRITNRSKRALEHQQDITLRNNASPGQTSWYFVQIAWSWRSSAQGWWFVAALPISIPATCMGLIFAAGILSSSIVDTIGVDVLVRGNNCGVWAAPDQDTFDGASEYMIENNKYMRNLAEFSKQYGRTCYNKIREEQSLQCKAFAKSSILYSTFTNASCPFDRSTCFFEDDRNLMMDTGRLDTNKVFGINTPTHNLGFRKVTTCAPIKPKLFTTTSPDDKTGIIKTNGSTPHNFTQWHFGTYVTGHDFILQADAYQAETTRDYRIQTEFFFHMDPRVPIVDQTRFLPRAEFNVSDGDLKIMFMMTNAMRFSEPCNDPWFSAHRAYVDPLVHNKTLYLSDNLASPMGCVEQYQFCNPKNDACTQLAPILPAIGSAKSDLSLTPLQAATVDVLFNAIYMLNTDISIPSFHGSSFLAQQSIIQTLQLPLPDNQWQLELQDMHNTVLSMLQRDIVDYARGPGSMAAQKFITMPKEGPARELCTLIRARADGRFSNINTYGLALTLILGGLIILTNLFVVDILAIIYNKRGRYPSRHNAWVTDGILQLQRRVFELQYQGIWKGEKDAVPTTVHGDLIARKSELPGARGPFRLSTGNSSRTFTGYSLAENDAEKAGRLAWSERDMCSLPGLMSPSVAATRQSIEEDDMVIRALANAPTLTEEMWEKALPKLPKD</sequence>
<evidence type="ECO:0000313" key="3">
    <source>
        <dbReference type="Proteomes" id="UP000800200"/>
    </source>
</evidence>
<reference evidence="2" key="1">
    <citation type="journal article" date="2020" name="Stud. Mycol.">
        <title>101 Dothideomycetes genomes: a test case for predicting lifestyles and emergence of pathogens.</title>
        <authorList>
            <person name="Haridas S."/>
            <person name="Albert R."/>
            <person name="Binder M."/>
            <person name="Bloem J."/>
            <person name="Labutti K."/>
            <person name="Salamov A."/>
            <person name="Andreopoulos B."/>
            <person name="Baker S."/>
            <person name="Barry K."/>
            <person name="Bills G."/>
            <person name="Bluhm B."/>
            <person name="Cannon C."/>
            <person name="Castanera R."/>
            <person name="Culley D."/>
            <person name="Daum C."/>
            <person name="Ezra D."/>
            <person name="Gonzalez J."/>
            <person name="Henrissat B."/>
            <person name="Kuo A."/>
            <person name="Liang C."/>
            <person name="Lipzen A."/>
            <person name="Lutzoni F."/>
            <person name="Magnuson J."/>
            <person name="Mondo S."/>
            <person name="Nolan M."/>
            <person name="Ohm R."/>
            <person name="Pangilinan J."/>
            <person name="Park H.-J."/>
            <person name="Ramirez L."/>
            <person name="Alfaro M."/>
            <person name="Sun H."/>
            <person name="Tritt A."/>
            <person name="Yoshinaga Y."/>
            <person name="Zwiers L.-H."/>
            <person name="Turgeon B."/>
            <person name="Goodwin S."/>
            <person name="Spatafora J."/>
            <person name="Crous P."/>
            <person name="Grigoriev I."/>
        </authorList>
    </citation>
    <scope>NUCLEOTIDE SEQUENCE</scope>
    <source>
        <strain evidence="2">CBS 207.26</strain>
    </source>
</reference>
<keyword evidence="3" id="KW-1185">Reference proteome</keyword>
<proteinExistence type="predicted"/>
<dbReference type="EMBL" id="ML994616">
    <property type="protein sequence ID" value="KAF2192069.1"/>
    <property type="molecule type" value="Genomic_DNA"/>
</dbReference>
<protein>
    <submittedName>
        <fullName evidence="2">Uncharacterized protein</fullName>
    </submittedName>
</protein>
<evidence type="ECO:0000313" key="2">
    <source>
        <dbReference type="EMBL" id="KAF2192069.1"/>
    </source>
</evidence>
<keyword evidence="1" id="KW-0472">Membrane</keyword>
<feature type="transmembrane region" description="Helical" evidence="1">
    <location>
        <begin position="39"/>
        <end position="64"/>
    </location>
</feature>
<dbReference type="OrthoDB" id="3540210at2759"/>
<dbReference type="AlphaFoldDB" id="A0A6A6EMT4"/>
<feature type="transmembrane region" description="Helical" evidence="1">
    <location>
        <begin position="559"/>
        <end position="586"/>
    </location>
</feature>
<organism evidence="2 3">
    <name type="scientific">Zopfia rhizophila CBS 207.26</name>
    <dbReference type="NCBI Taxonomy" id="1314779"/>
    <lineage>
        <taxon>Eukaryota</taxon>
        <taxon>Fungi</taxon>
        <taxon>Dikarya</taxon>
        <taxon>Ascomycota</taxon>
        <taxon>Pezizomycotina</taxon>
        <taxon>Dothideomycetes</taxon>
        <taxon>Dothideomycetes incertae sedis</taxon>
        <taxon>Zopfiaceae</taxon>
        <taxon>Zopfia</taxon>
    </lineage>
</organism>
<keyword evidence="1" id="KW-1133">Transmembrane helix</keyword>
<evidence type="ECO:0000256" key="1">
    <source>
        <dbReference type="SAM" id="Phobius"/>
    </source>
</evidence>